<dbReference type="InterPro" id="IPR007221">
    <property type="entry name" value="MreC"/>
</dbReference>
<keyword evidence="3 5" id="KW-0133">Cell shape</keyword>
<protein>
    <recommendedName>
        <fullName evidence="2 5">Cell shape-determining protein MreC</fullName>
    </recommendedName>
    <alternativeName>
        <fullName evidence="4 5">Cell shape protein MreC</fullName>
    </alternativeName>
</protein>
<keyword evidence="9" id="KW-1185">Reference proteome</keyword>
<evidence type="ECO:0000256" key="5">
    <source>
        <dbReference type="PIRNR" id="PIRNR038471"/>
    </source>
</evidence>
<evidence type="ECO:0000313" key="8">
    <source>
        <dbReference type="EMBL" id="TYP73854.1"/>
    </source>
</evidence>
<accession>A0A5S5C3F1</accession>
<proteinExistence type="inferred from homology"/>
<dbReference type="PANTHER" id="PTHR34138:SF1">
    <property type="entry name" value="CELL SHAPE-DETERMINING PROTEIN MREC"/>
    <property type="match status" value="1"/>
</dbReference>
<evidence type="ECO:0000256" key="6">
    <source>
        <dbReference type="SAM" id="Coils"/>
    </source>
</evidence>
<evidence type="ECO:0000259" key="7">
    <source>
        <dbReference type="Pfam" id="PF04085"/>
    </source>
</evidence>
<dbReference type="InterPro" id="IPR055342">
    <property type="entry name" value="MreC_beta-barrel_core"/>
</dbReference>
<feature type="coiled-coil region" evidence="6">
    <location>
        <begin position="82"/>
        <end position="109"/>
    </location>
</feature>
<dbReference type="GO" id="GO:0008360">
    <property type="term" value="P:regulation of cell shape"/>
    <property type="evidence" value="ECO:0007669"/>
    <property type="project" value="UniProtKB-KW"/>
</dbReference>
<dbReference type="InterPro" id="IPR042175">
    <property type="entry name" value="Cell/Rod_MreC_2"/>
</dbReference>
<dbReference type="Gene3D" id="2.40.10.340">
    <property type="entry name" value="Rod shape-determining protein MreC, domain 1"/>
    <property type="match status" value="1"/>
</dbReference>
<organism evidence="8 9">
    <name type="scientific">Paenibacillus methanolicus</name>
    <dbReference type="NCBI Taxonomy" id="582686"/>
    <lineage>
        <taxon>Bacteria</taxon>
        <taxon>Bacillati</taxon>
        <taxon>Bacillota</taxon>
        <taxon>Bacilli</taxon>
        <taxon>Bacillales</taxon>
        <taxon>Paenibacillaceae</taxon>
        <taxon>Paenibacillus</taxon>
    </lineage>
</organism>
<comment type="caution">
    <text evidence="8">The sequence shown here is derived from an EMBL/GenBank/DDBJ whole genome shotgun (WGS) entry which is preliminary data.</text>
</comment>
<evidence type="ECO:0000256" key="4">
    <source>
        <dbReference type="ARBA" id="ARBA00032089"/>
    </source>
</evidence>
<dbReference type="GO" id="GO:0005886">
    <property type="term" value="C:plasma membrane"/>
    <property type="evidence" value="ECO:0007669"/>
    <property type="project" value="TreeGrafter"/>
</dbReference>
<dbReference type="RefSeq" id="WP_148930286.1">
    <property type="nucleotide sequence ID" value="NZ_VNHS01000006.1"/>
</dbReference>
<dbReference type="AlphaFoldDB" id="A0A5S5C3F1"/>
<evidence type="ECO:0000256" key="2">
    <source>
        <dbReference type="ARBA" id="ARBA00013855"/>
    </source>
</evidence>
<dbReference type="PANTHER" id="PTHR34138">
    <property type="entry name" value="CELL SHAPE-DETERMINING PROTEIN MREC"/>
    <property type="match status" value="1"/>
</dbReference>
<dbReference type="Pfam" id="PF04085">
    <property type="entry name" value="MreC"/>
    <property type="match status" value="1"/>
</dbReference>
<comment type="similarity">
    <text evidence="1 5">Belongs to the MreC family.</text>
</comment>
<dbReference type="Gene3D" id="2.40.10.350">
    <property type="entry name" value="Rod shape-determining protein MreC, domain 2"/>
    <property type="match status" value="1"/>
</dbReference>
<reference evidence="8 9" key="1">
    <citation type="submission" date="2019-07" db="EMBL/GenBank/DDBJ databases">
        <title>Genomic Encyclopedia of Type Strains, Phase III (KMG-III): the genomes of soil and plant-associated and newly described type strains.</title>
        <authorList>
            <person name="Whitman W."/>
        </authorList>
    </citation>
    <scope>NUCLEOTIDE SEQUENCE [LARGE SCALE GENOMIC DNA]</scope>
    <source>
        <strain evidence="8 9">BL24</strain>
    </source>
</reference>
<name>A0A5S5C3F1_9BACL</name>
<feature type="domain" description="Rod shape-determining protein MreC beta-barrel core" evidence="7">
    <location>
        <begin position="122"/>
        <end position="278"/>
    </location>
</feature>
<sequence length="287" mass="32116">MRNRRIIVLMIVVVLFVAVMGFSIGERKKLTWPENFIMDASGAVQQWFYKPAGYIAGFFEDLANLRGIYEENEELRKTAAAYARDKSKFNLMEEKIEQLQKALDFTKRQEKMNDYEYMIAHVIAVSNDPYNQTIRIDLGSKDGIKLNMVVVTTEGLVGLVNRVDPLYSNVMPLTELDEKSPDTKLIAATVLGHEKDAFGIIDGYNPETGMLSMSRISESYRPVKGDTIITSGLVNVFPQGMVIGTVESAQVGDFGLTYTATIKPAADFEHLTEVLVVKVPDIEELAQ</sequence>
<dbReference type="InterPro" id="IPR042177">
    <property type="entry name" value="Cell/Rod_1"/>
</dbReference>
<dbReference type="Proteomes" id="UP000323257">
    <property type="component" value="Unassembled WGS sequence"/>
</dbReference>
<evidence type="ECO:0000313" key="9">
    <source>
        <dbReference type="Proteomes" id="UP000323257"/>
    </source>
</evidence>
<gene>
    <name evidence="8" type="ORF">BCM02_106130</name>
</gene>
<evidence type="ECO:0000256" key="1">
    <source>
        <dbReference type="ARBA" id="ARBA00009369"/>
    </source>
</evidence>
<evidence type="ECO:0000256" key="3">
    <source>
        <dbReference type="ARBA" id="ARBA00022960"/>
    </source>
</evidence>
<dbReference type="NCBIfam" id="TIGR00219">
    <property type="entry name" value="mreC"/>
    <property type="match status" value="1"/>
</dbReference>
<dbReference type="EMBL" id="VNHS01000006">
    <property type="protein sequence ID" value="TYP73854.1"/>
    <property type="molecule type" value="Genomic_DNA"/>
</dbReference>
<dbReference type="OrthoDB" id="9792313at2"/>
<keyword evidence="6" id="KW-0175">Coiled coil</keyword>
<dbReference type="PIRSF" id="PIRSF038471">
    <property type="entry name" value="MreC"/>
    <property type="match status" value="1"/>
</dbReference>
<comment type="function">
    <text evidence="5">Involved in formation and maintenance of cell shape.</text>
</comment>